<keyword evidence="2" id="KW-0560">Oxidoreductase</keyword>
<dbReference type="InterPro" id="IPR015815">
    <property type="entry name" value="HIBADH-related"/>
</dbReference>
<dbReference type="InterPro" id="IPR048666">
    <property type="entry name" value="RedAm-like_C"/>
</dbReference>
<dbReference type="EMBL" id="FMZE01000009">
    <property type="protein sequence ID" value="SDD53058.1"/>
    <property type="molecule type" value="Genomic_DNA"/>
</dbReference>
<dbReference type="KEGG" id="pmad:BAY61_18975"/>
<dbReference type="PANTHER" id="PTHR43580:SF2">
    <property type="entry name" value="CYTOKINE-LIKE NUCLEAR FACTOR N-PAC"/>
    <property type="match status" value="1"/>
</dbReference>
<dbReference type="Pfam" id="PF21761">
    <property type="entry name" value="RedAm-like_C"/>
    <property type="match status" value="1"/>
</dbReference>
<gene>
    <name evidence="3" type="ORF">SAMN05421630_109255</name>
</gene>
<protein>
    <submittedName>
        <fullName evidence="3">3-hydroxyisobutyrate dehydrogenase</fullName>
    </submittedName>
</protein>
<dbReference type="Pfam" id="PF03446">
    <property type="entry name" value="NAD_binding_2"/>
    <property type="match status" value="1"/>
</dbReference>
<dbReference type="SUPFAM" id="SSF51735">
    <property type="entry name" value="NAD(P)-binding Rossmann-fold domains"/>
    <property type="match status" value="1"/>
</dbReference>
<proteinExistence type="inferred from homology"/>
<dbReference type="STRING" id="530584.SAMN05421630_109255"/>
<evidence type="ECO:0000313" key="3">
    <source>
        <dbReference type="EMBL" id="SDD53058.1"/>
    </source>
</evidence>
<dbReference type="PIRSF" id="PIRSF000103">
    <property type="entry name" value="HIBADH"/>
    <property type="match status" value="1"/>
</dbReference>
<dbReference type="RefSeq" id="WP_091808361.1">
    <property type="nucleotide sequence ID" value="NZ_CP016353.1"/>
</dbReference>
<dbReference type="OrthoDB" id="9135493at2"/>
<dbReference type="InterPro" id="IPR051265">
    <property type="entry name" value="HIBADH-related_NP60_sf"/>
</dbReference>
<dbReference type="GO" id="GO:0016491">
    <property type="term" value="F:oxidoreductase activity"/>
    <property type="evidence" value="ECO:0007669"/>
    <property type="project" value="UniProtKB-KW"/>
</dbReference>
<dbReference type="GO" id="GO:0050661">
    <property type="term" value="F:NADP binding"/>
    <property type="evidence" value="ECO:0007669"/>
    <property type="project" value="InterPro"/>
</dbReference>
<dbReference type="InterPro" id="IPR013328">
    <property type="entry name" value="6PGD_dom2"/>
</dbReference>
<name>A0A222VS59_9PSEU</name>
<sequence length="293" mass="30280">MTTTARTPVTVLGLGEMGTALATAFLDGGHPTTVWNRTRDRTGPLVAKGARAAATVAEAVAASPLIVVNVKGNDVARELLESAGEAITGRAVLNLTDGTSAEARSLAGWAADHDVEYLHGQLMTIAPGIGHPGTTVFLGGSPALAERLAPELALLGGKTGLVSEDPGVPVLYGMAVHGTMWGALNGFLHAAAILTSEGLAVERFLDHAGPSVTAMLSQFPSIAGEVDRADYAAEYGALRHHLPSVSDLVAESRDHGVATALADHTLELVSTAVAEGHDGDNYSRIVESFRRTR</sequence>
<reference evidence="3 4" key="1">
    <citation type="submission" date="2016-10" db="EMBL/GenBank/DDBJ databases">
        <authorList>
            <person name="de Groot N.N."/>
        </authorList>
    </citation>
    <scope>NUCLEOTIDE SEQUENCE [LARGE SCALE GENOMIC DNA]</scope>
    <source>
        <strain evidence="3 4">CGMCC 4.5506</strain>
    </source>
</reference>
<dbReference type="InterPro" id="IPR006115">
    <property type="entry name" value="6PGDH_NADP-bd"/>
</dbReference>
<dbReference type="Gene3D" id="3.40.50.720">
    <property type="entry name" value="NAD(P)-binding Rossmann-like Domain"/>
    <property type="match status" value="1"/>
</dbReference>
<accession>A0A222VS59</accession>
<evidence type="ECO:0000313" key="4">
    <source>
        <dbReference type="Proteomes" id="UP000199494"/>
    </source>
</evidence>
<organism evidence="3 4">
    <name type="scientific">Prauserella marina</name>
    <dbReference type="NCBI Taxonomy" id="530584"/>
    <lineage>
        <taxon>Bacteria</taxon>
        <taxon>Bacillati</taxon>
        <taxon>Actinomycetota</taxon>
        <taxon>Actinomycetes</taxon>
        <taxon>Pseudonocardiales</taxon>
        <taxon>Pseudonocardiaceae</taxon>
        <taxon>Prauserella</taxon>
    </lineage>
</organism>
<evidence type="ECO:0000256" key="1">
    <source>
        <dbReference type="ARBA" id="ARBA00009080"/>
    </source>
</evidence>
<dbReference type="Proteomes" id="UP000199494">
    <property type="component" value="Unassembled WGS sequence"/>
</dbReference>
<dbReference type="PANTHER" id="PTHR43580">
    <property type="entry name" value="OXIDOREDUCTASE GLYR1-RELATED"/>
    <property type="match status" value="1"/>
</dbReference>
<evidence type="ECO:0000256" key="2">
    <source>
        <dbReference type="ARBA" id="ARBA00023002"/>
    </source>
</evidence>
<dbReference type="AlphaFoldDB" id="A0A222VS59"/>
<dbReference type="InterPro" id="IPR036291">
    <property type="entry name" value="NAD(P)-bd_dom_sf"/>
</dbReference>
<keyword evidence="4" id="KW-1185">Reference proteome</keyword>
<comment type="similarity">
    <text evidence="1">Belongs to the HIBADH-related family.</text>
</comment>
<dbReference type="Gene3D" id="1.10.1040.10">
    <property type="entry name" value="N-(1-d-carboxylethyl)-l-norvaline Dehydrogenase, domain 2"/>
    <property type="match status" value="1"/>
</dbReference>